<evidence type="ECO:0000259" key="8">
    <source>
        <dbReference type="Pfam" id="PF06454"/>
    </source>
</evidence>
<feature type="transmembrane region" description="Helical" evidence="7">
    <location>
        <begin position="422"/>
        <end position="443"/>
    </location>
</feature>
<comment type="subcellular location">
    <subcellularLocation>
        <location evidence="1">Vacuole membrane</location>
        <topology evidence="1">Multi-pass membrane protein</topology>
    </subcellularLocation>
</comment>
<feature type="transmembrane region" description="Helical" evidence="7">
    <location>
        <begin position="54"/>
        <end position="72"/>
    </location>
</feature>
<reference evidence="9" key="2">
    <citation type="submission" date="2020-08" db="EMBL/GenBank/DDBJ databases">
        <title>Plant Genome Project.</title>
        <authorList>
            <person name="Zhang R.-G."/>
        </authorList>
    </citation>
    <scope>NUCLEOTIDE SEQUENCE</scope>
    <source>
        <strain evidence="9">Huo1</strain>
        <tissue evidence="9">Leaf</tissue>
    </source>
</reference>
<keyword evidence="4 7" id="KW-0812">Transmembrane</keyword>
<feature type="domain" description="THH1/TOM1/TOM3" evidence="8">
    <location>
        <begin position="16"/>
        <end position="118"/>
    </location>
</feature>
<dbReference type="GO" id="GO:0005774">
    <property type="term" value="C:vacuolar membrane"/>
    <property type="evidence" value="ECO:0007669"/>
    <property type="project" value="UniProtKB-SubCell"/>
</dbReference>
<accession>A0A8X8X3T0</accession>
<comment type="caution">
    <text evidence="9">The sequence shown here is derived from an EMBL/GenBank/DDBJ whole genome shotgun (WGS) entry which is preliminary data.</text>
</comment>
<feature type="transmembrane region" description="Helical" evidence="7">
    <location>
        <begin position="20"/>
        <end position="38"/>
    </location>
</feature>
<feature type="transmembrane region" description="Helical" evidence="7">
    <location>
        <begin position="298"/>
        <end position="320"/>
    </location>
</feature>
<name>A0A8X8X3T0_SALSN</name>
<dbReference type="InterPro" id="IPR009457">
    <property type="entry name" value="THH1/TOM1/TOM3_dom"/>
</dbReference>
<feature type="transmembrane region" description="Helical" evidence="7">
    <location>
        <begin position="221"/>
        <end position="242"/>
    </location>
</feature>
<reference evidence="9" key="1">
    <citation type="submission" date="2018-01" db="EMBL/GenBank/DDBJ databases">
        <authorList>
            <person name="Mao J.F."/>
        </authorList>
    </citation>
    <scope>NUCLEOTIDE SEQUENCE</scope>
    <source>
        <strain evidence="9">Huo1</strain>
        <tissue evidence="9">Leaf</tissue>
    </source>
</reference>
<dbReference type="EMBL" id="PNBA02000011">
    <property type="protein sequence ID" value="KAG6407220.1"/>
    <property type="molecule type" value="Genomic_DNA"/>
</dbReference>
<evidence type="ECO:0000313" key="9">
    <source>
        <dbReference type="EMBL" id="KAG6407220.1"/>
    </source>
</evidence>
<organism evidence="9">
    <name type="scientific">Salvia splendens</name>
    <name type="common">Scarlet sage</name>
    <dbReference type="NCBI Taxonomy" id="180675"/>
    <lineage>
        <taxon>Eukaryota</taxon>
        <taxon>Viridiplantae</taxon>
        <taxon>Streptophyta</taxon>
        <taxon>Embryophyta</taxon>
        <taxon>Tracheophyta</taxon>
        <taxon>Spermatophyta</taxon>
        <taxon>Magnoliopsida</taxon>
        <taxon>eudicotyledons</taxon>
        <taxon>Gunneridae</taxon>
        <taxon>Pentapetalae</taxon>
        <taxon>asterids</taxon>
        <taxon>lamiids</taxon>
        <taxon>Lamiales</taxon>
        <taxon>Lamiaceae</taxon>
        <taxon>Nepetoideae</taxon>
        <taxon>Mentheae</taxon>
        <taxon>Salviinae</taxon>
        <taxon>Salvia</taxon>
        <taxon>Salvia subgen. Calosphace</taxon>
        <taxon>core Calosphace</taxon>
    </lineage>
</organism>
<dbReference type="PANTHER" id="PTHR31142">
    <property type="entry name" value="TOBAMOVIRUS MULTIPLICATION PROTEIN 1-LIKE ISOFORM X1"/>
    <property type="match status" value="1"/>
</dbReference>
<sequence length="446" mass="49907">MLELRAGRRCYSEAVEGVNVGLAFVDALIGFVALYKLIRIHSRNTQLGWTRQKVIHLLIGSSNLGYFLYFVLNLVAACKGWICWSYSCGFVVMAFPKILFIAAFLLLLSFWVDLCHHPTDEEEDEDCNPHEALLEKMNKTSPQTNGNRRCCTFRLSHIGSRQKIVIVVTALVFAIMIASSVLIWVGMDSSPIESAVVAQAFSDLGIQYFCIKSLLQVYVDFIAVIVLLLGGALACYGVVLFLKMKKVRSERASSEMWKFAGLAVVSVICFTSSASVAIGTQIPLFYDWDERHMDGIRTSFLLILYYFMGSSVPSAVILFLMRELPPPLISTTRHGESTPITFMHDGSATAAQRPSWTRATQNQVLTLIMPALYRGQAPYDVTCWNPARVFACKELRMKLGMKTEKRKDLEGSVRRTAARLPCVCLFSLIALSLLYIAMLLSYLNYG</sequence>
<dbReference type="Proteomes" id="UP000298416">
    <property type="component" value="Unassembled WGS sequence"/>
</dbReference>
<evidence type="ECO:0000256" key="1">
    <source>
        <dbReference type="ARBA" id="ARBA00004128"/>
    </source>
</evidence>
<evidence type="ECO:0000313" key="10">
    <source>
        <dbReference type="Proteomes" id="UP000298416"/>
    </source>
</evidence>
<keyword evidence="3" id="KW-0926">Vacuole</keyword>
<evidence type="ECO:0000256" key="3">
    <source>
        <dbReference type="ARBA" id="ARBA00022554"/>
    </source>
</evidence>
<dbReference type="PANTHER" id="PTHR31142:SF4">
    <property type="entry name" value="OS01G0751300 PROTEIN"/>
    <property type="match status" value="1"/>
</dbReference>
<keyword evidence="10" id="KW-1185">Reference proteome</keyword>
<gene>
    <name evidence="9" type="ORF">SASPL_130205</name>
</gene>
<evidence type="ECO:0000256" key="5">
    <source>
        <dbReference type="ARBA" id="ARBA00022989"/>
    </source>
</evidence>
<dbReference type="InterPro" id="IPR040226">
    <property type="entry name" value="THH1/TOM1/TOM3"/>
</dbReference>
<feature type="transmembrane region" description="Helical" evidence="7">
    <location>
        <begin position="84"/>
        <end position="108"/>
    </location>
</feature>
<dbReference type="AlphaFoldDB" id="A0A8X8X3T0"/>
<evidence type="ECO:0000256" key="7">
    <source>
        <dbReference type="SAM" id="Phobius"/>
    </source>
</evidence>
<evidence type="ECO:0000256" key="6">
    <source>
        <dbReference type="ARBA" id="ARBA00023136"/>
    </source>
</evidence>
<feature type="transmembrane region" description="Helical" evidence="7">
    <location>
        <begin position="164"/>
        <end position="185"/>
    </location>
</feature>
<protein>
    <recommendedName>
        <fullName evidence="8">THH1/TOM1/TOM3 domain-containing protein</fullName>
    </recommendedName>
</protein>
<keyword evidence="6 7" id="KW-0472">Membrane</keyword>
<feature type="domain" description="THH1/TOM1/TOM3" evidence="8">
    <location>
        <begin position="216"/>
        <end position="334"/>
    </location>
</feature>
<evidence type="ECO:0000256" key="2">
    <source>
        <dbReference type="ARBA" id="ARBA00006779"/>
    </source>
</evidence>
<feature type="transmembrane region" description="Helical" evidence="7">
    <location>
        <begin position="262"/>
        <end position="286"/>
    </location>
</feature>
<proteinExistence type="inferred from homology"/>
<dbReference type="Pfam" id="PF06454">
    <property type="entry name" value="THH1_TOM1-3_dom"/>
    <property type="match status" value="2"/>
</dbReference>
<keyword evidence="5 7" id="KW-1133">Transmembrane helix</keyword>
<evidence type="ECO:0000256" key="4">
    <source>
        <dbReference type="ARBA" id="ARBA00022692"/>
    </source>
</evidence>
<comment type="similarity">
    <text evidence="2">Belongs to the plant tobamovirus multiplication TOM1 protein family.</text>
</comment>